<keyword evidence="5" id="KW-1185">Reference proteome</keyword>
<sequence>MSAHSVVVGLPIADRRTSRDFYRDVLGLEAPGEPAEDGVPEPLQLRLSDGLSVMLVPTGGFGWAIGGRALTPAGHHECVLTLAASSTAEVDALLERARAAGAEIVVEAGQQPWGYTGTFADPDGHLWSATTA</sequence>
<reference evidence="4 5" key="1">
    <citation type="submission" date="2020-07" db="EMBL/GenBank/DDBJ databases">
        <title>Sequencing the genomes of 1000 actinobacteria strains.</title>
        <authorList>
            <person name="Klenk H.-P."/>
        </authorList>
    </citation>
    <scope>NUCLEOTIDE SEQUENCE [LARGE SCALE GENOMIC DNA]</scope>
    <source>
        <strain evidence="4 5">DSM 19087</strain>
    </source>
</reference>
<dbReference type="SUPFAM" id="SSF54593">
    <property type="entry name" value="Glyoxalase/Bleomycin resistance protein/Dihydroxybiphenyl dioxygenase"/>
    <property type="match status" value="1"/>
</dbReference>
<reference evidence="3" key="2">
    <citation type="submission" date="2020-09" db="EMBL/GenBank/DDBJ databases">
        <title>Novel species in genus Aeromicrobium.</title>
        <authorList>
            <person name="Zhang G."/>
        </authorList>
    </citation>
    <scope>NUCLEOTIDE SEQUENCE</scope>
    <source>
        <strain evidence="3">SSW1-57</strain>
    </source>
</reference>
<dbReference type="PANTHER" id="PTHR36503:SF1">
    <property type="entry name" value="BLR2520 PROTEIN"/>
    <property type="match status" value="1"/>
</dbReference>
<dbReference type="PROSITE" id="PS51819">
    <property type="entry name" value="VOC"/>
    <property type="match status" value="1"/>
</dbReference>
<dbReference type="Proteomes" id="UP000659061">
    <property type="component" value="Unassembled WGS sequence"/>
</dbReference>
<dbReference type="InterPro" id="IPR004360">
    <property type="entry name" value="Glyas_Fos-R_dOase_dom"/>
</dbReference>
<accession>A0A8I0KJN2</accession>
<gene>
    <name evidence="4" type="ORF">BJ975_001243</name>
    <name evidence="2" type="ORF">IDH50_09590</name>
    <name evidence="3" type="ORF">IDH50_14170</name>
</gene>
<evidence type="ECO:0000259" key="1">
    <source>
        <dbReference type="PROSITE" id="PS51819"/>
    </source>
</evidence>
<dbReference type="Pfam" id="PF00903">
    <property type="entry name" value="Glyoxalase"/>
    <property type="match status" value="1"/>
</dbReference>
<dbReference type="PANTHER" id="PTHR36503">
    <property type="entry name" value="BLR2520 PROTEIN"/>
    <property type="match status" value="1"/>
</dbReference>
<dbReference type="EMBL" id="JACBZN010000001">
    <property type="protein sequence ID" value="NYI37868.1"/>
    <property type="molecule type" value="Genomic_DNA"/>
</dbReference>
<comment type="caution">
    <text evidence="3">The sequence shown here is derived from an EMBL/GenBank/DDBJ whole genome shotgun (WGS) entry which is preliminary data.</text>
</comment>
<dbReference type="EMBL" id="JACWMT010000003">
    <property type="protein sequence ID" value="MBD1271387.1"/>
    <property type="molecule type" value="Genomic_DNA"/>
</dbReference>
<organism evidence="3 6">
    <name type="scientific">Aeromicrobium tamlense</name>
    <dbReference type="NCBI Taxonomy" id="375541"/>
    <lineage>
        <taxon>Bacteria</taxon>
        <taxon>Bacillati</taxon>
        <taxon>Actinomycetota</taxon>
        <taxon>Actinomycetes</taxon>
        <taxon>Propionibacteriales</taxon>
        <taxon>Nocardioidaceae</taxon>
        <taxon>Aeromicrobium</taxon>
    </lineage>
</organism>
<dbReference type="RefSeq" id="WP_179424335.1">
    <property type="nucleotide sequence ID" value="NZ_BAAAMP010000001.1"/>
</dbReference>
<evidence type="ECO:0000313" key="6">
    <source>
        <dbReference type="Proteomes" id="UP000659061"/>
    </source>
</evidence>
<evidence type="ECO:0000313" key="5">
    <source>
        <dbReference type="Proteomes" id="UP000587211"/>
    </source>
</evidence>
<proteinExistence type="predicted"/>
<evidence type="ECO:0000313" key="2">
    <source>
        <dbReference type="EMBL" id="MBD1270481.1"/>
    </source>
</evidence>
<dbReference type="InterPro" id="IPR037523">
    <property type="entry name" value="VOC_core"/>
</dbReference>
<dbReference type="EMBL" id="JACWMT010000002">
    <property type="protein sequence ID" value="MBD1270481.1"/>
    <property type="molecule type" value="Genomic_DNA"/>
</dbReference>
<dbReference type="InterPro" id="IPR029068">
    <property type="entry name" value="Glyas_Bleomycin-R_OHBP_Dase"/>
</dbReference>
<evidence type="ECO:0000313" key="3">
    <source>
        <dbReference type="EMBL" id="MBD1271387.1"/>
    </source>
</evidence>
<feature type="domain" description="VOC" evidence="1">
    <location>
        <begin position="2"/>
        <end position="132"/>
    </location>
</feature>
<name>A0A8I0KJN2_9ACTN</name>
<evidence type="ECO:0000313" key="4">
    <source>
        <dbReference type="EMBL" id="NYI37868.1"/>
    </source>
</evidence>
<dbReference type="Gene3D" id="3.10.180.10">
    <property type="entry name" value="2,3-Dihydroxybiphenyl 1,2-Dioxygenase, domain 1"/>
    <property type="match status" value="1"/>
</dbReference>
<dbReference type="Proteomes" id="UP000587211">
    <property type="component" value="Unassembled WGS sequence"/>
</dbReference>
<dbReference type="AlphaFoldDB" id="A0A8I0KJN2"/>
<protein>
    <submittedName>
        <fullName evidence="3">VOC family protein</fullName>
    </submittedName>
</protein>